<accession>A0A1E5XTT6</accession>
<comment type="caution">
    <text evidence="1">The sequence shown here is derived from an EMBL/GenBank/DDBJ whole genome shotgun (WGS) entry which is preliminary data.</text>
</comment>
<dbReference type="InterPro" id="IPR009241">
    <property type="entry name" value="HigB-like"/>
</dbReference>
<dbReference type="InterPro" id="IPR014056">
    <property type="entry name" value="TypeIITA-like_toxin_pred"/>
</dbReference>
<dbReference type="PANTHER" id="PTHR41791:SF1">
    <property type="entry name" value="SSL7039 PROTEIN"/>
    <property type="match status" value="1"/>
</dbReference>
<dbReference type="PANTHER" id="PTHR41791">
    <property type="entry name" value="SSL7039 PROTEIN"/>
    <property type="match status" value="1"/>
</dbReference>
<dbReference type="AlphaFoldDB" id="A0A1E5XTT6"/>
<dbReference type="OrthoDB" id="5296237at2"/>
<keyword evidence="2" id="KW-1185">Reference proteome</keyword>
<gene>
    <name evidence="1" type="ORF">VW23_013820</name>
</gene>
<name>A0A1E5XTT6_9HYPH</name>
<evidence type="ECO:0000313" key="2">
    <source>
        <dbReference type="Proteomes" id="UP000095463"/>
    </source>
</evidence>
<reference evidence="1 2" key="1">
    <citation type="journal article" date="2015" name="Genome Announc.">
        <title>Genome Assemblies of Three Soil-Associated Devosia species: D. insulae, D. limi, and D. soli.</title>
        <authorList>
            <person name="Hassan Y.I."/>
            <person name="Lepp D."/>
            <person name="Zhou T."/>
        </authorList>
    </citation>
    <scope>NUCLEOTIDE SEQUENCE [LARGE SCALE GENOMIC DNA]</scope>
    <source>
        <strain evidence="1 2">DS-56</strain>
    </source>
</reference>
<proteinExistence type="predicted"/>
<dbReference type="RefSeq" id="WP_069908874.1">
    <property type="nucleotide sequence ID" value="NZ_LAJE02000107.1"/>
</dbReference>
<organism evidence="1 2">
    <name type="scientific">Devosia insulae DS-56</name>
    <dbReference type="NCBI Taxonomy" id="1116389"/>
    <lineage>
        <taxon>Bacteria</taxon>
        <taxon>Pseudomonadati</taxon>
        <taxon>Pseudomonadota</taxon>
        <taxon>Alphaproteobacteria</taxon>
        <taxon>Hyphomicrobiales</taxon>
        <taxon>Devosiaceae</taxon>
        <taxon>Devosia</taxon>
    </lineage>
</organism>
<evidence type="ECO:0000313" key="1">
    <source>
        <dbReference type="EMBL" id="OEO31976.1"/>
    </source>
</evidence>
<dbReference type="PIRSF" id="PIRSF028744">
    <property type="entry name" value="Addict_mod_HI1419"/>
    <property type="match status" value="1"/>
</dbReference>
<dbReference type="Proteomes" id="UP000095463">
    <property type="component" value="Unassembled WGS sequence"/>
</dbReference>
<sequence>MEIVEYTLADGRSPFGAWFEDLDAVAAAKVTVAISRLAQGNVSNVKGVGGGVLEQKINFGPGYRIYFGRDGDRLIILIGGGTKQRQHRDIAEALQRWSDYKTRKTGG</sequence>
<protein>
    <submittedName>
        <fullName evidence="1">Addiction module protein</fullName>
    </submittedName>
</protein>
<dbReference type="NCBIfam" id="TIGR02683">
    <property type="entry name" value="upstrm_HI1419"/>
    <property type="match status" value="1"/>
</dbReference>
<dbReference type="EMBL" id="LAJE02000107">
    <property type="protein sequence ID" value="OEO31976.1"/>
    <property type="molecule type" value="Genomic_DNA"/>
</dbReference>
<dbReference type="Pfam" id="PF05973">
    <property type="entry name" value="Gp49"/>
    <property type="match status" value="1"/>
</dbReference>